<accession>A0ABV1FPU1</accession>
<dbReference type="EMBL" id="JBBNFP010000013">
    <property type="protein sequence ID" value="MEQ2486436.1"/>
    <property type="molecule type" value="Genomic_DNA"/>
</dbReference>
<dbReference type="Gene3D" id="3.40.630.30">
    <property type="match status" value="1"/>
</dbReference>
<dbReference type="InterPro" id="IPR016181">
    <property type="entry name" value="Acyl_CoA_acyltransferase"/>
</dbReference>
<dbReference type="RefSeq" id="WP_215760147.1">
    <property type="nucleotide sequence ID" value="NZ_JAHKBE010000031.1"/>
</dbReference>
<gene>
    <name evidence="1" type="ORF">AAAT34_05115</name>
</gene>
<protein>
    <submittedName>
        <fullName evidence="1">N-acetyltransferase</fullName>
    </submittedName>
</protein>
<dbReference type="SUPFAM" id="SSF55729">
    <property type="entry name" value="Acyl-CoA N-acyltransferases (Nat)"/>
    <property type="match status" value="1"/>
</dbReference>
<evidence type="ECO:0000313" key="1">
    <source>
        <dbReference type="EMBL" id="MEQ2486436.1"/>
    </source>
</evidence>
<name>A0ABV1FPU1_9BACT</name>
<reference evidence="1 2" key="1">
    <citation type="submission" date="2024-04" db="EMBL/GenBank/DDBJ databases">
        <title>Human intestinal bacterial collection.</title>
        <authorList>
            <person name="Pauvert C."/>
            <person name="Hitch T.C.A."/>
            <person name="Clavel T."/>
        </authorList>
    </citation>
    <scope>NUCLEOTIDE SEQUENCE [LARGE SCALE GENOMIC DNA]</scope>
    <source>
        <strain evidence="1 2">CLA-AA-H145</strain>
    </source>
</reference>
<organism evidence="1 2">
    <name type="scientific">Hallella faecis</name>
    <dbReference type="NCBI Taxonomy" id="2841596"/>
    <lineage>
        <taxon>Bacteria</taxon>
        <taxon>Pseudomonadati</taxon>
        <taxon>Bacteroidota</taxon>
        <taxon>Bacteroidia</taxon>
        <taxon>Bacteroidales</taxon>
        <taxon>Prevotellaceae</taxon>
        <taxon>Hallella</taxon>
    </lineage>
</organism>
<keyword evidence="2" id="KW-1185">Reference proteome</keyword>
<dbReference type="PANTHER" id="PTHR41368:SF1">
    <property type="entry name" value="PROTEIN YGHO"/>
    <property type="match status" value="1"/>
</dbReference>
<proteinExistence type="predicted"/>
<comment type="caution">
    <text evidence="1">The sequence shown here is derived from an EMBL/GenBank/DDBJ whole genome shotgun (WGS) entry which is preliminary data.</text>
</comment>
<dbReference type="Proteomes" id="UP001487296">
    <property type="component" value="Unassembled WGS sequence"/>
</dbReference>
<sequence>MSVNIKQVKTKKELKAFVQFFYDLYRDCDHAVPFLFNDELGTLSRTSNPAFEYCNAAYFLAYKEGKVVGRIAGIINTRANTRWQTPMVRFGWFDFIDDQEVSAALISAVEQWGAMQGMTEIGGPFGFDDMDREGMLVEGFDRLSTMYINYNHPYYPQHMEAMGGFRKDNDYLEYRIRVPEVTPPKFAKLAEMVEKRYNLHVHKFTRKELLTEGKGKQLFDILNTTYNNLYGFAQLSDKQIDKLVNDYLRMADLNLVTAVLDGNENNKMIGFGVSFPSFSKALQHTRDGRLLPFGWWHMLRVVKWHKTDTVDLLLIGVLPEYRTKGANALIFNDLISYYRQYGFKWAEAMPQMETNKGVLSQWQYLEAENHRRHRIYVRSIHSAKE</sequence>
<dbReference type="PANTHER" id="PTHR41368">
    <property type="entry name" value="PROTEIN YGHO"/>
    <property type="match status" value="1"/>
</dbReference>
<evidence type="ECO:0000313" key="2">
    <source>
        <dbReference type="Proteomes" id="UP001487296"/>
    </source>
</evidence>
<dbReference type="InterPro" id="IPR039968">
    <property type="entry name" value="BcerS-like"/>
</dbReference>